<evidence type="ECO:0000313" key="1">
    <source>
        <dbReference type="EMBL" id="TMX03340.1"/>
    </source>
</evidence>
<protein>
    <submittedName>
        <fullName evidence="1">Uncharacterized protein</fullName>
    </submittedName>
</protein>
<sequence length="70" mass="7979">MEFQRKVDLAVKEWKFDISIMSDSDVVAGKVKHDVFTSRTPAAIPIAAPVFPNPRKQHVNNNVVNRNRTF</sequence>
<name>A0A6N2CES5_SOLCI</name>
<dbReference type="AlphaFoldDB" id="A0A6N2CES5"/>
<gene>
    <name evidence="1" type="ORF">EJD97_016911</name>
</gene>
<organism evidence="1">
    <name type="scientific">Solanum chilense</name>
    <name type="common">Tomato</name>
    <name type="synonym">Lycopersicon chilense</name>
    <dbReference type="NCBI Taxonomy" id="4083"/>
    <lineage>
        <taxon>Eukaryota</taxon>
        <taxon>Viridiplantae</taxon>
        <taxon>Streptophyta</taxon>
        <taxon>Embryophyta</taxon>
        <taxon>Tracheophyta</taxon>
        <taxon>Spermatophyta</taxon>
        <taxon>Magnoliopsida</taxon>
        <taxon>eudicotyledons</taxon>
        <taxon>Gunneridae</taxon>
        <taxon>Pentapetalae</taxon>
        <taxon>asterids</taxon>
        <taxon>lamiids</taxon>
        <taxon>Solanales</taxon>
        <taxon>Solanaceae</taxon>
        <taxon>Solanoideae</taxon>
        <taxon>Solaneae</taxon>
        <taxon>Solanum</taxon>
        <taxon>Solanum subgen. Lycopersicon</taxon>
    </lineage>
</organism>
<dbReference type="EMBL" id="RXGB01000447">
    <property type="protein sequence ID" value="TMX03340.1"/>
    <property type="molecule type" value="Genomic_DNA"/>
</dbReference>
<proteinExistence type="predicted"/>
<comment type="caution">
    <text evidence="1">The sequence shown here is derived from an EMBL/GenBank/DDBJ whole genome shotgun (WGS) entry which is preliminary data.</text>
</comment>
<reference evidence="1" key="1">
    <citation type="submission" date="2019-05" db="EMBL/GenBank/DDBJ databases">
        <title>The de novo reference genome and transcriptome assemblies of the wild tomato species Solanum chilense.</title>
        <authorList>
            <person name="Stam R."/>
            <person name="Nosenko T."/>
            <person name="Hoerger A.C."/>
            <person name="Stephan W."/>
            <person name="Seidel M.A."/>
            <person name="Kuhn J.M.M."/>
            <person name="Haberer G."/>
            <person name="Tellier A."/>
        </authorList>
    </citation>
    <scope>NUCLEOTIDE SEQUENCE</scope>
    <source>
        <tissue evidence="1">Mature leaves</tissue>
    </source>
</reference>
<accession>A0A6N2CES5</accession>